<sequence>MKISFEQSGGIAGLRFATTLDTAGLPPEDAQKLRRMVDEADFFNLPARIVSPRPQPDRFQYKLQVQESSRQHTVTVSEEALPTSLAPLVKWLGEEARRKMREKNP</sequence>
<keyword evidence="2" id="KW-1185">Reference proteome</keyword>
<accession>A0A9W6G3X2</accession>
<gene>
    <name evidence="1" type="ORF">GHYDROH2_34530</name>
</gene>
<dbReference type="Proteomes" id="UP001144352">
    <property type="component" value="Unassembled WGS sequence"/>
</dbReference>
<dbReference type="InterPro" id="IPR049457">
    <property type="entry name" value="Emfourin"/>
</dbReference>
<evidence type="ECO:0000313" key="1">
    <source>
        <dbReference type="EMBL" id="GLI39952.1"/>
    </source>
</evidence>
<dbReference type="AlphaFoldDB" id="A0A9W6G3X2"/>
<evidence type="ECO:0000313" key="2">
    <source>
        <dbReference type="Proteomes" id="UP001144352"/>
    </source>
</evidence>
<dbReference type="EMBL" id="BSDS01000002">
    <property type="protein sequence ID" value="GLI39952.1"/>
    <property type="molecule type" value="Genomic_DNA"/>
</dbReference>
<dbReference type="Pfam" id="PF20242">
    <property type="entry name" value="Emfourin"/>
    <property type="match status" value="1"/>
</dbReference>
<reference evidence="1" key="1">
    <citation type="submission" date="2022-12" db="EMBL/GenBank/DDBJ databases">
        <title>Reference genome sequencing for broad-spectrum identification of bacterial and archaeal isolates by mass spectrometry.</title>
        <authorList>
            <person name="Sekiguchi Y."/>
            <person name="Tourlousse D.M."/>
        </authorList>
    </citation>
    <scope>NUCLEOTIDE SEQUENCE</scope>
    <source>
        <strain evidence="1">H2</strain>
    </source>
</reference>
<protein>
    <submittedName>
        <fullName evidence="1">Uncharacterized protein</fullName>
    </submittedName>
</protein>
<comment type="caution">
    <text evidence="1">The sequence shown here is derived from an EMBL/GenBank/DDBJ whole genome shotgun (WGS) entry which is preliminary data.</text>
</comment>
<proteinExistence type="predicted"/>
<organism evidence="1 2">
    <name type="scientific">Geobacter hydrogenophilus</name>
    <dbReference type="NCBI Taxonomy" id="40983"/>
    <lineage>
        <taxon>Bacteria</taxon>
        <taxon>Pseudomonadati</taxon>
        <taxon>Thermodesulfobacteriota</taxon>
        <taxon>Desulfuromonadia</taxon>
        <taxon>Geobacterales</taxon>
        <taxon>Geobacteraceae</taxon>
        <taxon>Geobacter</taxon>
    </lineage>
</organism>
<name>A0A9W6G3X2_9BACT</name>
<dbReference type="RefSeq" id="WP_214184774.1">
    <property type="nucleotide sequence ID" value="NZ_BSDS01000002.1"/>
</dbReference>